<dbReference type="RefSeq" id="WP_007778600.1">
    <property type="nucleotide sequence ID" value="NZ_CM001441.1"/>
</dbReference>
<accession>H5XRZ5</accession>
<dbReference type="eggNOG" id="COG1975">
    <property type="taxonomic scope" value="Bacteria"/>
</dbReference>
<dbReference type="Proteomes" id="UP000005104">
    <property type="component" value="Chromosome"/>
</dbReference>
<dbReference type="InterPro" id="IPR045965">
    <property type="entry name" value="DUF6385"/>
</dbReference>
<dbReference type="Pfam" id="PF19912">
    <property type="entry name" value="DUF6385"/>
    <property type="match status" value="1"/>
</dbReference>
<proteinExistence type="predicted"/>
<dbReference type="AlphaFoldDB" id="H5XRZ5"/>
<sequence length="351" mass="39238">MKKTIKGTFNRVPNGDFLRKSNFQESFPDAWCEIGGNKQSSWSFKQEPREGPFLEISNTTALRAGIIQVPEAALNVGNVREWLIKTTLRGDRANIQAYLRIYPISSKGEVSKPWEYCFGLGLEREQIKQVISAGSDVDFLRLETGIIGPGSLDIYKIIGYSLFPNCMKRRVKKVKQKPCRINSIQTIGEIIKPIQLADPIPLKIPVNVQANVNADVRNLTPIRDKVQIFGSHQVPIATSVCGRVQMEISGHGFYESLEDVTASETIASTITRDISGLTRCSFAVLNVGSQPAYAQAELSPDGVHWAEEGTTHDVNLGKLILITPTKFLRYTRLSFWSENSTRLRIWVQAQN</sequence>
<evidence type="ECO:0000313" key="2">
    <source>
        <dbReference type="EMBL" id="EHQ87532.1"/>
    </source>
</evidence>
<evidence type="ECO:0000313" key="3">
    <source>
        <dbReference type="Proteomes" id="UP000005104"/>
    </source>
</evidence>
<feature type="domain" description="DUF6385" evidence="1">
    <location>
        <begin position="273"/>
        <end position="351"/>
    </location>
</feature>
<dbReference type="STRING" id="768710.DesyoDRAFT_0338"/>
<keyword evidence="3" id="KW-1185">Reference proteome</keyword>
<reference evidence="2 3" key="1">
    <citation type="submission" date="2011-11" db="EMBL/GenBank/DDBJ databases">
        <title>The Noncontiguous Finished genome of Desulfosporosinus youngiae DSM 17734.</title>
        <authorList>
            <consortium name="US DOE Joint Genome Institute (JGI-PGF)"/>
            <person name="Lucas S."/>
            <person name="Han J."/>
            <person name="Lapidus A."/>
            <person name="Cheng J.-F."/>
            <person name="Goodwin L."/>
            <person name="Pitluck S."/>
            <person name="Peters L."/>
            <person name="Ovchinnikova G."/>
            <person name="Lu M."/>
            <person name="Land M.L."/>
            <person name="Hauser L."/>
            <person name="Pester M."/>
            <person name="Spring S."/>
            <person name="Ollivier B."/>
            <person name="Rattei T."/>
            <person name="Klenk H.-P."/>
            <person name="Wagner M."/>
            <person name="Loy A."/>
            <person name="Woyke T.J."/>
        </authorList>
    </citation>
    <scope>NUCLEOTIDE SEQUENCE [LARGE SCALE GENOMIC DNA]</scope>
    <source>
        <strain evidence="2 3">DSM 17734</strain>
    </source>
</reference>
<protein>
    <recommendedName>
        <fullName evidence="1">DUF6385 domain-containing protein</fullName>
    </recommendedName>
</protein>
<organism evidence="2 3">
    <name type="scientific">Desulfosporosinus youngiae DSM 17734</name>
    <dbReference type="NCBI Taxonomy" id="768710"/>
    <lineage>
        <taxon>Bacteria</taxon>
        <taxon>Bacillati</taxon>
        <taxon>Bacillota</taxon>
        <taxon>Clostridia</taxon>
        <taxon>Eubacteriales</taxon>
        <taxon>Desulfitobacteriaceae</taxon>
        <taxon>Desulfosporosinus</taxon>
    </lineage>
</organism>
<dbReference type="EMBL" id="CM001441">
    <property type="protein sequence ID" value="EHQ87532.1"/>
    <property type="molecule type" value="Genomic_DNA"/>
</dbReference>
<gene>
    <name evidence="2" type="ORF">DesyoDRAFT_0338</name>
</gene>
<name>H5XRZ5_9FIRM</name>
<dbReference type="HOGENOM" id="CLU_789241_0_0_9"/>
<dbReference type="OrthoDB" id="1808778at2"/>
<evidence type="ECO:0000259" key="1">
    <source>
        <dbReference type="Pfam" id="PF19912"/>
    </source>
</evidence>